<protein>
    <submittedName>
        <fullName evidence="5">Uncharacterized protein</fullName>
    </submittedName>
</protein>
<gene>
    <name evidence="5" type="ORF">FHL15_003377</name>
</gene>
<feature type="region of interest" description="Disordered" evidence="4">
    <location>
        <begin position="1"/>
        <end position="33"/>
    </location>
</feature>
<organism evidence="5 6">
    <name type="scientific">Xylaria flabelliformis</name>
    <dbReference type="NCBI Taxonomy" id="2512241"/>
    <lineage>
        <taxon>Eukaryota</taxon>
        <taxon>Fungi</taxon>
        <taxon>Dikarya</taxon>
        <taxon>Ascomycota</taxon>
        <taxon>Pezizomycotina</taxon>
        <taxon>Sordariomycetes</taxon>
        <taxon>Xylariomycetidae</taxon>
        <taxon>Xylariales</taxon>
        <taxon>Xylariaceae</taxon>
        <taxon>Xylaria</taxon>
    </lineage>
</organism>
<dbReference type="PANTHER" id="PTHR43180">
    <property type="entry name" value="3-OXOACYL-(ACYL-CARRIER-PROTEIN) REDUCTASE (AFU_ORTHOLOGUE AFUA_6G11210)"/>
    <property type="match status" value="1"/>
</dbReference>
<proteinExistence type="inferred from homology"/>
<comment type="caution">
    <text evidence="5">The sequence shown here is derived from an EMBL/GenBank/DDBJ whole genome shotgun (WGS) entry which is preliminary data.</text>
</comment>
<evidence type="ECO:0000313" key="5">
    <source>
        <dbReference type="EMBL" id="TRX95823.1"/>
    </source>
</evidence>
<dbReference type="InterPro" id="IPR036291">
    <property type="entry name" value="NAD(P)-bd_dom_sf"/>
</dbReference>
<dbReference type="SUPFAM" id="SSF51735">
    <property type="entry name" value="NAD(P)-binding Rossmann-fold domains"/>
    <property type="match status" value="1"/>
</dbReference>
<evidence type="ECO:0000256" key="4">
    <source>
        <dbReference type="SAM" id="MobiDB-lite"/>
    </source>
</evidence>
<dbReference type="EMBL" id="VFLP01000014">
    <property type="protein sequence ID" value="TRX95823.1"/>
    <property type="molecule type" value="Genomic_DNA"/>
</dbReference>
<dbReference type="GO" id="GO:0016491">
    <property type="term" value="F:oxidoreductase activity"/>
    <property type="evidence" value="ECO:0007669"/>
    <property type="project" value="UniProtKB-KW"/>
</dbReference>
<sequence length="329" mass="35769">MQPQALSQHPMNGRGPMREDATPDRGIGNVKSDIPSQAGKVALITGGSSGIGLATTKILLEKGATVHVLDINPPPEEDIVNTALHYHHCNVAVWEDLRAAFDETGHIDYVFVNAGVLEEKDYFADETDAEGMLVEPGYRVLDVNLRAAINTVKLSWSRMRKQPAGRPYSIVLTVSVAAYVSDQNLPVYSGAKSALLGLIRSLRSVIIRDGITINGVAPGATLTNLVPAHMAEAITAQSPAAVSEPRFVGLALVYSAIAAQDREVETYGKDKDTDLWKRGRWNGRVILVLGKSYTELEEPTADLRPFWFGRENTAVLRRAYAATDLRPAQ</sequence>
<dbReference type="AlphaFoldDB" id="A0A553I6K3"/>
<evidence type="ECO:0000313" key="6">
    <source>
        <dbReference type="Proteomes" id="UP000319160"/>
    </source>
</evidence>
<dbReference type="OrthoDB" id="37659at2759"/>
<dbReference type="Pfam" id="PF00106">
    <property type="entry name" value="adh_short"/>
    <property type="match status" value="1"/>
</dbReference>
<dbReference type="Proteomes" id="UP000319160">
    <property type="component" value="Unassembled WGS sequence"/>
</dbReference>
<keyword evidence="2" id="KW-0521">NADP</keyword>
<dbReference type="Gene3D" id="3.40.50.720">
    <property type="entry name" value="NAD(P)-binding Rossmann-like Domain"/>
    <property type="match status" value="1"/>
</dbReference>
<feature type="compositionally biased region" description="Polar residues" evidence="4">
    <location>
        <begin position="1"/>
        <end position="10"/>
    </location>
</feature>
<comment type="similarity">
    <text evidence="1">Belongs to the short-chain dehydrogenases/reductases (SDR) family.</text>
</comment>
<name>A0A553I6K3_9PEZI</name>
<dbReference type="PROSITE" id="PS00061">
    <property type="entry name" value="ADH_SHORT"/>
    <property type="match status" value="1"/>
</dbReference>
<keyword evidence="6" id="KW-1185">Reference proteome</keyword>
<dbReference type="PANTHER" id="PTHR43180:SF80">
    <property type="entry name" value="NAD(P)-BINDING PROTEIN"/>
    <property type="match status" value="1"/>
</dbReference>
<evidence type="ECO:0000256" key="1">
    <source>
        <dbReference type="ARBA" id="ARBA00006484"/>
    </source>
</evidence>
<dbReference type="PRINTS" id="PR00081">
    <property type="entry name" value="GDHRDH"/>
</dbReference>
<dbReference type="InterPro" id="IPR002347">
    <property type="entry name" value="SDR_fam"/>
</dbReference>
<dbReference type="InterPro" id="IPR020904">
    <property type="entry name" value="Sc_DH/Rdtase_CS"/>
</dbReference>
<accession>A0A553I6K3</accession>
<reference evidence="6" key="1">
    <citation type="submission" date="2019-06" db="EMBL/GenBank/DDBJ databases">
        <title>Draft genome sequence of the griseofulvin-producing fungus Xylaria cubensis strain G536.</title>
        <authorList>
            <person name="Mead M.E."/>
            <person name="Raja H.A."/>
            <person name="Steenwyk J.L."/>
            <person name="Knowles S.L."/>
            <person name="Oberlies N.H."/>
            <person name="Rokas A."/>
        </authorList>
    </citation>
    <scope>NUCLEOTIDE SEQUENCE [LARGE SCALE GENOMIC DNA]</scope>
    <source>
        <strain evidence="6">G536</strain>
    </source>
</reference>
<dbReference type="STRING" id="2512241.A0A553I6K3"/>
<evidence type="ECO:0000256" key="2">
    <source>
        <dbReference type="ARBA" id="ARBA00022857"/>
    </source>
</evidence>
<evidence type="ECO:0000256" key="3">
    <source>
        <dbReference type="ARBA" id="ARBA00023002"/>
    </source>
</evidence>
<keyword evidence="3" id="KW-0560">Oxidoreductase</keyword>